<comment type="caution">
    <text evidence="1">The sequence shown here is derived from an EMBL/GenBank/DDBJ whole genome shotgun (WGS) entry which is preliminary data.</text>
</comment>
<keyword evidence="2" id="KW-1185">Reference proteome</keyword>
<dbReference type="Proteomes" id="UP000650424">
    <property type="component" value="Unassembled WGS sequence"/>
</dbReference>
<organism evidence="1 2">
    <name type="scientific">Undibacterium hunanense</name>
    <dbReference type="NCBI Taxonomy" id="2762292"/>
    <lineage>
        <taxon>Bacteria</taxon>
        <taxon>Pseudomonadati</taxon>
        <taxon>Pseudomonadota</taxon>
        <taxon>Betaproteobacteria</taxon>
        <taxon>Burkholderiales</taxon>
        <taxon>Oxalobacteraceae</taxon>
        <taxon>Undibacterium</taxon>
    </lineage>
</organism>
<evidence type="ECO:0000313" key="1">
    <source>
        <dbReference type="EMBL" id="MBC3921006.1"/>
    </source>
</evidence>
<sequence length="174" mass="19763">MSAMLSHILQEKGYVARVQGCYAEIRQNNGIFYIGYKGFAHDRQKEGHAVCIINEKYLLDFGLGTLKKFYATDFSPALASEILNDEIMLASLPLANGMRIDWRIDWISPAVEQELQAQATSLRQVLADYEDFQKNRMSYLIKKLFVKNHDSSHDVHVSNTALPLQGSRHSTIVI</sequence>
<evidence type="ECO:0000313" key="2">
    <source>
        <dbReference type="Proteomes" id="UP000650424"/>
    </source>
</evidence>
<dbReference type="EMBL" id="JACOGF010000023">
    <property type="protein sequence ID" value="MBC3921006.1"/>
    <property type="molecule type" value="Genomic_DNA"/>
</dbReference>
<name>A0ABR6ZYP2_9BURK</name>
<dbReference type="RefSeq" id="WP_186950840.1">
    <property type="nucleotide sequence ID" value="NZ_JACOGF010000023.1"/>
</dbReference>
<protein>
    <submittedName>
        <fullName evidence="1">Uncharacterized protein</fullName>
    </submittedName>
</protein>
<accession>A0ABR6ZYP2</accession>
<reference evidence="1 2" key="1">
    <citation type="submission" date="2020-08" db="EMBL/GenBank/DDBJ databases">
        <title>Novel species isolated from subtropical streams in China.</title>
        <authorList>
            <person name="Lu H."/>
        </authorList>
    </citation>
    <scope>NUCLEOTIDE SEQUENCE [LARGE SCALE GENOMIC DNA]</scope>
    <source>
        <strain evidence="1 2">CY18W</strain>
    </source>
</reference>
<proteinExistence type="predicted"/>
<gene>
    <name evidence="1" type="ORF">H8L32_26315</name>
</gene>